<evidence type="ECO:0000313" key="3">
    <source>
        <dbReference type="Proteomes" id="UP000257200"/>
    </source>
</evidence>
<dbReference type="GeneTree" id="ENSGT00940000174022"/>
<dbReference type="PANTHER" id="PTHR40710:SF1">
    <property type="entry name" value="RIKEN CDNA E230025N22 GENE"/>
    <property type="match status" value="1"/>
</dbReference>
<keyword evidence="3" id="KW-1185">Reference proteome</keyword>
<dbReference type="Proteomes" id="UP000257200">
    <property type="component" value="Unplaced"/>
</dbReference>
<feature type="coiled-coil region" evidence="1">
    <location>
        <begin position="4"/>
        <end position="31"/>
    </location>
</feature>
<organism evidence="2 3">
    <name type="scientific">Acanthochromis polyacanthus</name>
    <name type="common">spiny chromis</name>
    <dbReference type="NCBI Taxonomy" id="80966"/>
    <lineage>
        <taxon>Eukaryota</taxon>
        <taxon>Metazoa</taxon>
        <taxon>Chordata</taxon>
        <taxon>Craniata</taxon>
        <taxon>Vertebrata</taxon>
        <taxon>Euteleostomi</taxon>
        <taxon>Actinopterygii</taxon>
        <taxon>Neopterygii</taxon>
        <taxon>Teleostei</taxon>
        <taxon>Neoteleostei</taxon>
        <taxon>Acanthomorphata</taxon>
        <taxon>Ovalentaria</taxon>
        <taxon>Pomacentridae</taxon>
        <taxon>Acanthochromis</taxon>
    </lineage>
</organism>
<dbReference type="Ensembl" id="ENSAPOT00000003414.1">
    <property type="protein sequence ID" value="ENSAPOP00000026576.1"/>
    <property type="gene ID" value="ENSAPOG00000010475.1"/>
</dbReference>
<protein>
    <submittedName>
        <fullName evidence="2">Si:dkey-201i24.3</fullName>
    </submittedName>
</protein>
<reference evidence="2" key="1">
    <citation type="submission" date="2025-08" db="UniProtKB">
        <authorList>
            <consortium name="Ensembl"/>
        </authorList>
    </citation>
    <scope>IDENTIFICATION</scope>
</reference>
<dbReference type="PANTHER" id="PTHR40710">
    <property type="entry name" value="RIKEN CDNA E230025N22 GENE"/>
    <property type="match status" value="1"/>
</dbReference>
<keyword evidence="1" id="KW-0175">Coiled coil</keyword>
<proteinExistence type="predicted"/>
<dbReference type="InParanoid" id="A0A3Q1G7H6"/>
<evidence type="ECO:0000256" key="1">
    <source>
        <dbReference type="SAM" id="Coils"/>
    </source>
</evidence>
<feature type="coiled-coil region" evidence="1">
    <location>
        <begin position="59"/>
        <end position="97"/>
    </location>
</feature>
<dbReference type="STRING" id="80966.ENSAPOP00000026576"/>
<dbReference type="AlphaFoldDB" id="A0A3Q1G7H6"/>
<name>A0A3Q1G7H6_9TELE</name>
<accession>A0A3Q1G7H6</accession>
<evidence type="ECO:0000313" key="2">
    <source>
        <dbReference type="Ensembl" id="ENSAPOP00000026576.1"/>
    </source>
</evidence>
<sequence>MEEHIRSQLEYNKAQEQRRQLKEDHGRLIQEEVEKMERDLAQEQLPGPQRELLVLTRERQVLVLQIEALRSEAQQAERDLQDQYHRHQAELHCLREESLQLQVFRVFRQVSEEQRKISEGRYRSVLLEAVQDAIYLSAQNQQLQADNKQL</sequence>
<reference evidence="2" key="2">
    <citation type="submission" date="2025-09" db="UniProtKB">
        <authorList>
            <consortium name="Ensembl"/>
        </authorList>
    </citation>
    <scope>IDENTIFICATION</scope>
</reference>